<keyword evidence="2" id="KW-1185">Reference proteome</keyword>
<evidence type="ECO:0000313" key="1">
    <source>
        <dbReference type="EMBL" id="GAV04745.1"/>
    </source>
</evidence>
<dbReference type="EMBL" id="BDGG01000011">
    <property type="protein sequence ID" value="GAV04745.1"/>
    <property type="molecule type" value="Genomic_DNA"/>
</dbReference>
<reference evidence="1 2" key="1">
    <citation type="journal article" date="2016" name="Nat. Commun.">
        <title>Extremotolerant tardigrade genome and improved radiotolerance of human cultured cells by tardigrade-unique protein.</title>
        <authorList>
            <person name="Hashimoto T."/>
            <person name="Horikawa D.D."/>
            <person name="Saito Y."/>
            <person name="Kuwahara H."/>
            <person name="Kozuka-Hata H."/>
            <person name="Shin-I T."/>
            <person name="Minakuchi Y."/>
            <person name="Ohishi K."/>
            <person name="Motoyama A."/>
            <person name="Aizu T."/>
            <person name="Enomoto A."/>
            <person name="Kondo K."/>
            <person name="Tanaka S."/>
            <person name="Hara Y."/>
            <person name="Koshikawa S."/>
            <person name="Sagara H."/>
            <person name="Miura T."/>
            <person name="Yokobori S."/>
            <person name="Miyagawa K."/>
            <person name="Suzuki Y."/>
            <person name="Kubo T."/>
            <person name="Oyama M."/>
            <person name="Kohara Y."/>
            <person name="Fujiyama A."/>
            <person name="Arakawa K."/>
            <person name="Katayama T."/>
            <person name="Toyoda A."/>
            <person name="Kunieda T."/>
        </authorList>
    </citation>
    <scope>NUCLEOTIDE SEQUENCE [LARGE SCALE GENOMIC DNA]</scope>
    <source>
        <strain evidence="1 2">YOKOZUNA-1</strain>
    </source>
</reference>
<name>A0A1D1VT71_RAMVA</name>
<sequence>MDNMCITFTVAPMKSFDLHRPPVVWCTVCMHRGAGQPHFQVTTFRLVVLDTLASLLRNNKII</sequence>
<dbReference type="AlphaFoldDB" id="A0A1D1VT71"/>
<organism evidence="1 2">
    <name type="scientific">Ramazzottius varieornatus</name>
    <name type="common">Water bear</name>
    <name type="synonym">Tardigrade</name>
    <dbReference type="NCBI Taxonomy" id="947166"/>
    <lineage>
        <taxon>Eukaryota</taxon>
        <taxon>Metazoa</taxon>
        <taxon>Ecdysozoa</taxon>
        <taxon>Tardigrada</taxon>
        <taxon>Eutardigrada</taxon>
        <taxon>Parachela</taxon>
        <taxon>Hypsibioidea</taxon>
        <taxon>Ramazzottiidae</taxon>
        <taxon>Ramazzottius</taxon>
    </lineage>
</organism>
<comment type="caution">
    <text evidence="1">The sequence shown here is derived from an EMBL/GenBank/DDBJ whole genome shotgun (WGS) entry which is preliminary data.</text>
</comment>
<protein>
    <submittedName>
        <fullName evidence="1">Uncharacterized protein</fullName>
    </submittedName>
</protein>
<proteinExistence type="predicted"/>
<gene>
    <name evidence="1" type="primary">RvY_14977-1</name>
    <name evidence="1" type="synonym">RvY_14977.1</name>
    <name evidence="1" type="ORF">RvY_14977</name>
</gene>
<evidence type="ECO:0000313" key="2">
    <source>
        <dbReference type="Proteomes" id="UP000186922"/>
    </source>
</evidence>
<accession>A0A1D1VT71</accession>
<dbReference type="Proteomes" id="UP000186922">
    <property type="component" value="Unassembled WGS sequence"/>
</dbReference>